<gene>
    <name evidence="1" type="ORF">DSO57_1008610</name>
</gene>
<accession>A0ACC2S913</accession>
<dbReference type="Proteomes" id="UP001165960">
    <property type="component" value="Unassembled WGS sequence"/>
</dbReference>
<dbReference type="EMBL" id="QTSX02005706">
    <property type="protein sequence ID" value="KAJ9058800.1"/>
    <property type="molecule type" value="Genomic_DNA"/>
</dbReference>
<evidence type="ECO:0000313" key="2">
    <source>
        <dbReference type="Proteomes" id="UP001165960"/>
    </source>
</evidence>
<name>A0ACC2S913_9FUNG</name>
<protein>
    <submittedName>
        <fullName evidence="1">Uncharacterized protein</fullName>
    </submittedName>
</protein>
<organism evidence="1 2">
    <name type="scientific">Entomophthora muscae</name>
    <dbReference type="NCBI Taxonomy" id="34485"/>
    <lineage>
        <taxon>Eukaryota</taxon>
        <taxon>Fungi</taxon>
        <taxon>Fungi incertae sedis</taxon>
        <taxon>Zoopagomycota</taxon>
        <taxon>Entomophthoromycotina</taxon>
        <taxon>Entomophthoromycetes</taxon>
        <taxon>Entomophthorales</taxon>
        <taxon>Entomophthoraceae</taxon>
        <taxon>Entomophthora</taxon>
    </lineage>
</organism>
<sequence length="144" mass="15247">MITINWWIMVPMSIRLESLQATLHMRSTVKAEEQLEKMLPSGTSASVIPNFSGTMDSDLKADGGAGMHGNFEPKSELVARADMRARAGMNADMKTNMGSRLGDLGAKLSAGMTTGMKAKAGMRNGMKADMRAGVDLTGGFGAGF</sequence>
<evidence type="ECO:0000313" key="1">
    <source>
        <dbReference type="EMBL" id="KAJ9058800.1"/>
    </source>
</evidence>
<proteinExistence type="predicted"/>
<comment type="caution">
    <text evidence="1">The sequence shown here is derived from an EMBL/GenBank/DDBJ whole genome shotgun (WGS) entry which is preliminary data.</text>
</comment>
<keyword evidence="2" id="KW-1185">Reference proteome</keyword>
<reference evidence="1" key="1">
    <citation type="submission" date="2022-04" db="EMBL/GenBank/DDBJ databases">
        <title>Genome of the entomopathogenic fungus Entomophthora muscae.</title>
        <authorList>
            <person name="Elya C."/>
            <person name="Lovett B.R."/>
            <person name="Lee E."/>
            <person name="Macias A.M."/>
            <person name="Hajek A.E."/>
            <person name="De Bivort B.L."/>
            <person name="Kasson M.T."/>
            <person name="De Fine Licht H.H."/>
            <person name="Stajich J.E."/>
        </authorList>
    </citation>
    <scope>NUCLEOTIDE SEQUENCE</scope>
    <source>
        <strain evidence="1">Berkeley</strain>
    </source>
</reference>